<keyword evidence="4" id="KW-0496">Mitochondrion</keyword>
<feature type="compositionally biased region" description="Pro residues" evidence="6">
    <location>
        <begin position="276"/>
        <end position="285"/>
    </location>
</feature>
<feature type="region of interest" description="Disordered" evidence="6">
    <location>
        <begin position="273"/>
        <end position="301"/>
    </location>
</feature>
<organism evidence="7 8">
    <name type="scientific">Kwoniella shandongensis</name>
    <dbReference type="NCBI Taxonomy" id="1734106"/>
    <lineage>
        <taxon>Eukaryota</taxon>
        <taxon>Fungi</taxon>
        <taxon>Dikarya</taxon>
        <taxon>Basidiomycota</taxon>
        <taxon>Agaricomycotina</taxon>
        <taxon>Tremellomycetes</taxon>
        <taxon>Tremellales</taxon>
        <taxon>Cryptococcaceae</taxon>
        <taxon>Kwoniella</taxon>
    </lineage>
</organism>
<keyword evidence="3" id="KW-1133">Transmembrane helix</keyword>
<comment type="subcellular location">
    <subcellularLocation>
        <location evidence="1">Mitochondrion membrane</location>
        <topology evidence="1">Multi-pass membrane protein</topology>
    </subcellularLocation>
</comment>
<dbReference type="InterPro" id="IPR013946">
    <property type="entry name" value="NCA2-like"/>
</dbReference>
<evidence type="ECO:0000256" key="6">
    <source>
        <dbReference type="SAM" id="MobiDB-lite"/>
    </source>
</evidence>
<dbReference type="Pfam" id="PF08637">
    <property type="entry name" value="NCA2"/>
    <property type="match status" value="1"/>
</dbReference>
<dbReference type="PANTHER" id="PTHR28234">
    <property type="entry name" value="NUCLEAR CONTROL OF ATPASE PROTEIN 2"/>
    <property type="match status" value="1"/>
</dbReference>
<dbReference type="KEGG" id="ksn:43591656"/>
<evidence type="ECO:0000256" key="2">
    <source>
        <dbReference type="ARBA" id="ARBA00022692"/>
    </source>
</evidence>
<keyword evidence="5" id="KW-0472">Membrane</keyword>
<dbReference type="Proteomes" id="UP000322225">
    <property type="component" value="Chromosome 11"/>
</dbReference>
<evidence type="ECO:0000256" key="5">
    <source>
        <dbReference type="ARBA" id="ARBA00023136"/>
    </source>
</evidence>
<reference evidence="7" key="2">
    <citation type="submission" date="2024-01" db="EMBL/GenBank/DDBJ databases">
        <title>Comparative genomics of Cryptococcus and Kwoniella reveals pathogenesis evolution and contrasting modes of karyotype evolution via chromosome fusion or intercentromeric recombination.</title>
        <authorList>
            <person name="Coelho M.A."/>
            <person name="David-Palma M."/>
            <person name="Shea T."/>
            <person name="Bowers K."/>
            <person name="McGinley-Smith S."/>
            <person name="Mohammad A.W."/>
            <person name="Gnirke A."/>
            <person name="Yurkov A.M."/>
            <person name="Nowrousian M."/>
            <person name="Sun S."/>
            <person name="Cuomo C.A."/>
            <person name="Heitman J."/>
        </authorList>
    </citation>
    <scope>NUCLEOTIDE SEQUENCE</scope>
    <source>
        <strain evidence="7">CBS 12478</strain>
    </source>
</reference>
<keyword evidence="8" id="KW-1185">Reference proteome</keyword>
<evidence type="ECO:0000256" key="3">
    <source>
        <dbReference type="ARBA" id="ARBA00022989"/>
    </source>
</evidence>
<dbReference type="GO" id="GO:0005741">
    <property type="term" value="C:mitochondrial outer membrane"/>
    <property type="evidence" value="ECO:0007669"/>
    <property type="project" value="TreeGrafter"/>
</dbReference>
<dbReference type="GeneID" id="43591656"/>
<evidence type="ECO:0000313" key="8">
    <source>
        <dbReference type="Proteomes" id="UP000322225"/>
    </source>
</evidence>
<evidence type="ECO:0000313" key="7">
    <source>
        <dbReference type="EMBL" id="WWD21611.1"/>
    </source>
</evidence>
<reference evidence="7" key="1">
    <citation type="submission" date="2017-08" db="EMBL/GenBank/DDBJ databases">
        <authorList>
            <person name="Cuomo C."/>
            <person name="Billmyre B."/>
            <person name="Heitman J."/>
        </authorList>
    </citation>
    <scope>NUCLEOTIDE SEQUENCE</scope>
    <source>
        <strain evidence="7">CBS 12478</strain>
    </source>
</reference>
<accession>A0A5M6BQX4</accession>
<gene>
    <name evidence="7" type="ORF">CI109_106097</name>
</gene>
<protein>
    <submittedName>
        <fullName evidence="7">Uncharacterized protein</fullName>
    </submittedName>
</protein>
<name>A0A5M6BQX4_9TREE</name>
<sequence>MSFLFHAPTPSYADEKLYSHLSSLSTIPANLPPSSSSLQSQNKRSPAKPSALLQTALHDLSAPKPASFERLIEILEQLSSSTSVQKNNEDGYGYNVEANELDGIMEIEVLGRAVTMVWKEVLQTFVEGAMEFEQERSWWDNALSSRRGVGVYLLQTMPHRIYSALPPRSNMSIPQFKAFKLPSRDALFKPLHSTTSAALTSITSPYVLTRREMLASRKELTHARDEAARRVGLLATQGPQWGSDEKREGGASISAVEDIYGETTRLYSTLCQALDVPPPRSPPPSTSKRSRSSIAPIAPPPTASPASLLVLLKSHLPQARTKMDQTLTVHRRPSALTRLWFPLLFLPPTAYVIVSAIARNKEWMREQVKNAKETVRGFFVQWVWEPLEGIGKTLRGGGEGLGVAPTTVKSDQASLERMVLDLGKDYYHLSGPALDALGEKVRNGDMEEVLRVYEKEMQSPVKNALMGSLIRTLLIQVQKTKTDLSLSLLSLDHLLRSQQLTFAFVGVAPSVLVLYGLQGWLQGVWKGEKRGKGRRREYFNGLRSIERLLITAPKGKEEMSDRDRGLLIVSVSGMRTWAAGLGGSSRDAFLGDLRMVEDPGLTRGDKLRVVERIWRCWGVEGKKTV</sequence>
<proteinExistence type="predicted"/>
<dbReference type="EMBL" id="CP144061">
    <property type="protein sequence ID" value="WWD21611.1"/>
    <property type="molecule type" value="Genomic_DNA"/>
</dbReference>
<keyword evidence="2" id="KW-0812">Transmembrane</keyword>
<dbReference type="AlphaFoldDB" id="A0A5M6BQX4"/>
<evidence type="ECO:0000256" key="4">
    <source>
        <dbReference type="ARBA" id="ARBA00023128"/>
    </source>
</evidence>
<dbReference type="PANTHER" id="PTHR28234:SF1">
    <property type="entry name" value="NUCLEAR CONTROL OF ATPASE PROTEIN 2"/>
    <property type="match status" value="1"/>
</dbReference>
<dbReference type="RefSeq" id="XP_031858222.1">
    <property type="nucleotide sequence ID" value="XM_032007487.1"/>
</dbReference>
<dbReference type="OrthoDB" id="413313at2759"/>
<evidence type="ECO:0000256" key="1">
    <source>
        <dbReference type="ARBA" id="ARBA00004225"/>
    </source>
</evidence>